<organism evidence="5 6">
    <name type="scientific">Massilia varians</name>
    <dbReference type="NCBI Taxonomy" id="457921"/>
    <lineage>
        <taxon>Bacteria</taxon>
        <taxon>Pseudomonadati</taxon>
        <taxon>Pseudomonadota</taxon>
        <taxon>Betaproteobacteria</taxon>
        <taxon>Burkholderiales</taxon>
        <taxon>Oxalobacteraceae</taxon>
        <taxon>Telluria group</taxon>
        <taxon>Massilia</taxon>
    </lineage>
</organism>
<keyword evidence="3" id="KW-1133">Transmembrane helix</keyword>
<keyword evidence="6" id="KW-1185">Reference proteome</keyword>
<dbReference type="PANTHER" id="PTHR45138">
    <property type="entry name" value="REGULATORY COMPONENTS OF SENSORY TRANSDUCTION SYSTEM"/>
    <property type="match status" value="1"/>
</dbReference>
<comment type="catalytic activity">
    <reaction evidence="2">
        <text>2 GTP = 3',3'-c-di-GMP + 2 diphosphate</text>
        <dbReference type="Rhea" id="RHEA:24898"/>
        <dbReference type="ChEBI" id="CHEBI:33019"/>
        <dbReference type="ChEBI" id="CHEBI:37565"/>
        <dbReference type="ChEBI" id="CHEBI:58805"/>
        <dbReference type="EC" id="2.7.7.65"/>
    </reaction>
</comment>
<dbReference type="Gene3D" id="3.30.70.270">
    <property type="match status" value="1"/>
</dbReference>
<feature type="transmembrane region" description="Helical" evidence="3">
    <location>
        <begin position="142"/>
        <end position="162"/>
    </location>
</feature>
<dbReference type="EC" id="2.7.7.65" evidence="1"/>
<feature type="domain" description="GGDEF" evidence="4">
    <location>
        <begin position="237"/>
        <end position="370"/>
    </location>
</feature>
<dbReference type="SUPFAM" id="SSF55073">
    <property type="entry name" value="Nucleotide cyclase"/>
    <property type="match status" value="1"/>
</dbReference>
<dbReference type="InterPro" id="IPR043128">
    <property type="entry name" value="Rev_trsase/Diguanyl_cyclase"/>
</dbReference>
<dbReference type="Pfam" id="PF00990">
    <property type="entry name" value="GGDEF"/>
    <property type="match status" value="1"/>
</dbReference>
<feature type="transmembrane region" description="Helical" evidence="3">
    <location>
        <begin position="174"/>
        <end position="195"/>
    </location>
</feature>
<dbReference type="InterPro" id="IPR050469">
    <property type="entry name" value="Diguanylate_Cyclase"/>
</dbReference>
<evidence type="ECO:0000256" key="2">
    <source>
        <dbReference type="ARBA" id="ARBA00034247"/>
    </source>
</evidence>
<dbReference type="PROSITE" id="PS50887">
    <property type="entry name" value="GGDEF"/>
    <property type="match status" value="1"/>
</dbReference>
<dbReference type="SMART" id="SM00267">
    <property type="entry name" value="GGDEF"/>
    <property type="match status" value="1"/>
</dbReference>
<dbReference type="Proteomes" id="UP001163336">
    <property type="component" value="Chromosome"/>
</dbReference>
<feature type="transmembrane region" description="Helical" evidence="3">
    <location>
        <begin position="79"/>
        <end position="97"/>
    </location>
</feature>
<feature type="transmembrane region" description="Helical" evidence="3">
    <location>
        <begin position="43"/>
        <end position="67"/>
    </location>
</feature>
<proteinExistence type="predicted"/>
<dbReference type="EMBL" id="AP026966">
    <property type="protein sequence ID" value="BDT59558.1"/>
    <property type="molecule type" value="Genomic_DNA"/>
</dbReference>
<protein>
    <recommendedName>
        <fullName evidence="1">diguanylate cyclase</fullName>
        <ecNumber evidence="1">2.7.7.65</ecNumber>
    </recommendedName>
</protein>
<evidence type="ECO:0000313" key="6">
    <source>
        <dbReference type="Proteomes" id="UP001163336"/>
    </source>
</evidence>
<feature type="transmembrane region" description="Helical" evidence="3">
    <location>
        <begin position="103"/>
        <end position="121"/>
    </location>
</feature>
<dbReference type="PANTHER" id="PTHR45138:SF9">
    <property type="entry name" value="DIGUANYLATE CYCLASE DGCM-RELATED"/>
    <property type="match status" value="1"/>
</dbReference>
<evidence type="ECO:0000256" key="1">
    <source>
        <dbReference type="ARBA" id="ARBA00012528"/>
    </source>
</evidence>
<gene>
    <name evidence="5" type="ORF">MasN3_30520</name>
</gene>
<dbReference type="CDD" id="cd01949">
    <property type="entry name" value="GGDEF"/>
    <property type="match status" value="1"/>
</dbReference>
<evidence type="ECO:0000259" key="4">
    <source>
        <dbReference type="PROSITE" id="PS50887"/>
    </source>
</evidence>
<evidence type="ECO:0000313" key="5">
    <source>
        <dbReference type="EMBL" id="BDT59558.1"/>
    </source>
</evidence>
<evidence type="ECO:0000256" key="3">
    <source>
        <dbReference type="SAM" id="Phobius"/>
    </source>
</evidence>
<dbReference type="InterPro" id="IPR000160">
    <property type="entry name" value="GGDEF_dom"/>
</dbReference>
<reference evidence="5" key="1">
    <citation type="submission" date="2022-11" db="EMBL/GenBank/DDBJ databases">
        <title>Isolation and characterization of PLA-degrading bacterium Massilia sp. from Antarctic soil.</title>
        <authorList>
            <person name="Sato K."/>
            <person name="Gomez-Fuentes C."/>
            <person name="Ahmad S.A."/>
            <person name="Zulkharnain A."/>
        </authorList>
    </citation>
    <scope>NUCLEOTIDE SEQUENCE</scope>
    <source>
        <strain evidence="5">N-3</strain>
    </source>
</reference>
<keyword evidence="3" id="KW-0472">Membrane</keyword>
<name>A0ABN6TDT8_9BURK</name>
<sequence>MSAVMLLVLTSLADSRVAGIREWAQANGVAVIALLLFAARDVLPDLFTIELANALLLLTASLMLAGYRRYLGLPVPWRLLLGGGSAAFAAVVVFHYFHPSLPLRVVAMSAFHVAVCFGIYASLPRVAEGRLRYPNAFSRTAAWLLGVGHLCRGGFYAFVAYQPASLLQPDLANLTFFAIGTLAMPALSLGAVMLANARVLTETAYAAEHDHLTGAPSRRAFFDMAERELARARRHGSGLGLLLMDADHFKRINDTYGHGVGDEVLRDLVARTREEIRKVDYFARLGGEEFGVLLPDASFDTTRAVAERLRAALDRPATGLPSAPGAAYTVSIGLAMLEKGEDFAALMRRADTALYAAKAGGRNRVEVAPRLHPEPVRPSGGAQVIRLRR</sequence>
<dbReference type="NCBIfam" id="TIGR00254">
    <property type="entry name" value="GGDEF"/>
    <property type="match status" value="1"/>
</dbReference>
<dbReference type="InterPro" id="IPR029787">
    <property type="entry name" value="Nucleotide_cyclase"/>
</dbReference>
<accession>A0ABN6TDT8</accession>
<keyword evidence="3" id="KW-0812">Transmembrane</keyword>